<reference evidence="14" key="1">
    <citation type="submission" date="2021-12" db="EMBL/GenBank/DDBJ databases">
        <authorList>
            <person name="Veyrier F.J."/>
        </authorList>
    </citation>
    <scope>NUCLEOTIDE SEQUENCE</scope>
    <source>
        <strain evidence="14">SAG 1488-6</strain>
    </source>
</reference>
<evidence type="ECO:0000256" key="4">
    <source>
        <dbReference type="ARBA" id="ARBA00012640"/>
    </source>
</evidence>
<evidence type="ECO:0000256" key="2">
    <source>
        <dbReference type="ARBA" id="ARBA00005135"/>
    </source>
</evidence>
<gene>
    <name evidence="14" type="primary">serB</name>
    <name evidence="14" type="ORF">LVJ81_09660</name>
</gene>
<dbReference type="SFLD" id="SFLDG01137">
    <property type="entry name" value="C1.6.1:_Phosphoserine_Phosphat"/>
    <property type="match status" value="1"/>
</dbReference>
<evidence type="ECO:0000256" key="12">
    <source>
        <dbReference type="ARBA" id="ARBA00048138"/>
    </source>
</evidence>
<evidence type="ECO:0000256" key="11">
    <source>
        <dbReference type="ARBA" id="ARBA00031693"/>
    </source>
</evidence>
<protein>
    <recommendedName>
        <fullName evidence="5">Phosphoserine phosphatase</fullName>
        <ecNumber evidence="4">3.1.3.3</ecNumber>
    </recommendedName>
    <alternativeName>
        <fullName evidence="11">O-phosphoserine phosphohydrolase</fullName>
    </alternativeName>
</protein>
<dbReference type="NCBIfam" id="TIGR00338">
    <property type="entry name" value="serB"/>
    <property type="match status" value="1"/>
</dbReference>
<comment type="pathway">
    <text evidence="2">Amino-acid biosynthesis; L-serine biosynthesis; L-serine from 3-phospho-D-glycerate: step 3/3.</text>
</comment>
<evidence type="ECO:0000256" key="1">
    <source>
        <dbReference type="ARBA" id="ARBA00001946"/>
    </source>
</evidence>
<evidence type="ECO:0000256" key="8">
    <source>
        <dbReference type="ARBA" id="ARBA00022801"/>
    </source>
</evidence>
<dbReference type="GO" id="GO:0016787">
    <property type="term" value="F:hydrolase activity"/>
    <property type="evidence" value="ECO:0007669"/>
    <property type="project" value="UniProtKB-KW"/>
</dbReference>
<comment type="cofactor">
    <cofactor evidence="1">
        <name>Mg(2+)</name>
        <dbReference type="ChEBI" id="CHEBI:18420"/>
    </cofactor>
</comment>
<dbReference type="Pfam" id="PF12710">
    <property type="entry name" value="HAD"/>
    <property type="match status" value="1"/>
</dbReference>
<evidence type="ECO:0000313" key="14">
    <source>
        <dbReference type="EMBL" id="UOO91896.1"/>
    </source>
</evidence>
<dbReference type="SUPFAM" id="SSF56784">
    <property type="entry name" value="HAD-like"/>
    <property type="match status" value="1"/>
</dbReference>
<keyword evidence="7" id="KW-0479">Metal-binding</keyword>
<accession>A0ABY4E994</accession>
<dbReference type="RefSeq" id="WP_019957363.1">
    <property type="nucleotide sequence ID" value="NZ_CP091512.1"/>
</dbReference>
<evidence type="ECO:0000256" key="7">
    <source>
        <dbReference type="ARBA" id="ARBA00022723"/>
    </source>
</evidence>
<dbReference type="Proteomes" id="UP000832034">
    <property type="component" value="Chromosome"/>
</dbReference>
<dbReference type="Gene3D" id="3.40.50.1000">
    <property type="entry name" value="HAD superfamily/HAD-like"/>
    <property type="match status" value="1"/>
</dbReference>
<keyword evidence="8 14" id="KW-0378">Hydrolase</keyword>
<proteinExistence type="inferred from homology"/>
<comment type="catalytic activity">
    <reaction evidence="13">
        <text>O-phospho-D-serine + H2O = D-serine + phosphate</text>
        <dbReference type="Rhea" id="RHEA:24873"/>
        <dbReference type="ChEBI" id="CHEBI:15377"/>
        <dbReference type="ChEBI" id="CHEBI:35247"/>
        <dbReference type="ChEBI" id="CHEBI:43474"/>
        <dbReference type="ChEBI" id="CHEBI:58680"/>
        <dbReference type="EC" id="3.1.3.3"/>
    </reaction>
</comment>
<sequence>MAVLVLQHPNLTQLDWQFWSDTFTPNNQAPSSVWRISVNADFKLTENQKIWLLQHQVDAAIMPTTAKFTDLGLVVSDMDSTLITIECIDEVAAGNGLKDQVAAITERSMRGELDFEASLRQRVALLKGLPEMELAYVYDHVLQLNRGAEAFLAHCKQHDVKFMLVSGGFTFFTEHLKKRLGFEYAYANELEIVDGKLTGNLTGRLIDAQAKADLLHQYANELNIPLSQTLAMGDGANDIPMLQAAGFGVAIHAKPKTREHADICIDFGGLDAIYHCFNND</sequence>
<dbReference type="NCBIfam" id="TIGR01488">
    <property type="entry name" value="HAD-SF-IB"/>
    <property type="match status" value="1"/>
</dbReference>
<evidence type="ECO:0000256" key="13">
    <source>
        <dbReference type="ARBA" id="ARBA00048523"/>
    </source>
</evidence>
<dbReference type="InterPro" id="IPR050582">
    <property type="entry name" value="HAD-like_SerB"/>
</dbReference>
<keyword evidence="9" id="KW-0460">Magnesium</keyword>
<dbReference type="EMBL" id="CP091512">
    <property type="protein sequence ID" value="UOO91896.1"/>
    <property type="molecule type" value="Genomic_DNA"/>
</dbReference>
<reference evidence="14" key="2">
    <citation type="journal article" date="2022" name="Res Sq">
        <title>Evolution of multicellular longitudinally dividing oral cavity symbionts (Neisseriaceae).</title>
        <authorList>
            <person name="Nyongesa S."/>
            <person name="Weber P."/>
            <person name="Bernet E."/>
            <person name="Pullido F."/>
            <person name="Nieckarz M."/>
            <person name="Delaby M."/>
            <person name="Nieves C."/>
            <person name="Viehboeck T."/>
            <person name="Krause N."/>
            <person name="Rivera-Millot A."/>
            <person name="Nakamura A."/>
            <person name="Vischer N."/>
            <person name="VanNieuwenhze M."/>
            <person name="Brun Y."/>
            <person name="Cava F."/>
            <person name="Bulgheresi S."/>
            <person name="Veyrier F."/>
        </authorList>
    </citation>
    <scope>NUCLEOTIDE SEQUENCE</scope>
    <source>
        <strain evidence="14">SAG 1488-6</strain>
    </source>
</reference>
<dbReference type="SFLD" id="SFLDF00029">
    <property type="entry name" value="phosphoserine_phosphatase"/>
    <property type="match status" value="1"/>
</dbReference>
<dbReference type="SFLD" id="SFLDS00003">
    <property type="entry name" value="Haloacid_Dehalogenase"/>
    <property type="match status" value="1"/>
</dbReference>
<dbReference type="EC" id="3.1.3.3" evidence="4"/>
<evidence type="ECO:0000256" key="10">
    <source>
        <dbReference type="ARBA" id="ARBA00023299"/>
    </source>
</evidence>
<comment type="catalytic activity">
    <reaction evidence="12">
        <text>O-phospho-L-serine + H2O = L-serine + phosphate</text>
        <dbReference type="Rhea" id="RHEA:21208"/>
        <dbReference type="ChEBI" id="CHEBI:15377"/>
        <dbReference type="ChEBI" id="CHEBI:33384"/>
        <dbReference type="ChEBI" id="CHEBI:43474"/>
        <dbReference type="ChEBI" id="CHEBI:57524"/>
        <dbReference type="EC" id="3.1.3.3"/>
    </reaction>
</comment>
<dbReference type="SFLD" id="SFLDG01136">
    <property type="entry name" value="C1.6:_Phosphoserine_Phosphatas"/>
    <property type="match status" value="1"/>
</dbReference>
<dbReference type="InterPro" id="IPR004469">
    <property type="entry name" value="PSP"/>
</dbReference>
<dbReference type="InterPro" id="IPR036412">
    <property type="entry name" value="HAD-like_sf"/>
</dbReference>
<organism evidence="14 15">
    <name type="scientific">Vitreoscilla stercoraria</name>
    <dbReference type="NCBI Taxonomy" id="61"/>
    <lineage>
        <taxon>Bacteria</taxon>
        <taxon>Pseudomonadati</taxon>
        <taxon>Pseudomonadota</taxon>
        <taxon>Betaproteobacteria</taxon>
        <taxon>Neisseriales</taxon>
        <taxon>Neisseriaceae</taxon>
        <taxon>Vitreoscilla</taxon>
    </lineage>
</organism>
<keyword evidence="6" id="KW-0028">Amino-acid biosynthesis</keyword>
<dbReference type="PANTHER" id="PTHR43344:SF2">
    <property type="entry name" value="PHOSPHOSERINE PHOSPHATASE"/>
    <property type="match status" value="1"/>
</dbReference>
<name>A0ABY4E994_VITST</name>
<evidence type="ECO:0000256" key="9">
    <source>
        <dbReference type="ARBA" id="ARBA00022842"/>
    </source>
</evidence>
<dbReference type="InterPro" id="IPR023214">
    <property type="entry name" value="HAD_sf"/>
</dbReference>
<evidence type="ECO:0000256" key="5">
    <source>
        <dbReference type="ARBA" id="ARBA00015196"/>
    </source>
</evidence>
<evidence type="ECO:0000256" key="6">
    <source>
        <dbReference type="ARBA" id="ARBA00022605"/>
    </source>
</evidence>
<comment type="similarity">
    <text evidence="3">Belongs to the HAD-like hydrolase superfamily. SerB family.</text>
</comment>
<evidence type="ECO:0000313" key="15">
    <source>
        <dbReference type="Proteomes" id="UP000832034"/>
    </source>
</evidence>
<keyword evidence="10" id="KW-0718">Serine biosynthesis</keyword>
<keyword evidence="15" id="KW-1185">Reference proteome</keyword>
<dbReference type="PANTHER" id="PTHR43344">
    <property type="entry name" value="PHOSPHOSERINE PHOSPHATASE"/>
    <property type="match status" value="1"/>
</dbReference>
<evidence type="ECO:0000256" key="3">
    <source>
        <dbReference type="ARBA" id="ARBA00009184"/>
    </source>
</evidence>
<dbReference type="CDD" id="cd07500">
    <property type="entry name" value="HAD_PSP"/>
    <property type="match status" value="1"/>
</dbReference>